<dbReference type="Proteomes" id="UP000009168">
    <property type="component" value="Unassembled WGS sequence"/>
</dbReference>
<dbReference type="InParanoid" id="W7XIA4"/>
<evidence type="ECO:0000256" key="1">
    <source>
        <dbReference type="SAM" id="MobiDB-lite"/>
    </source>
</evidence>
<evidence type="ECO:0000313" key="3">
    <source>
        <dbReference type="EMBL" id="EWS73124.1"/>
    </source>
</evidence>
<evidence type="ECO:0000256" key="2">
    <source>
        <dbReference type="SAM" id="Phobius"/>
    </source>
</evidence>
<keyword evidence="4" id="KW-1185">Reference proteome</keyword>
<organism evidence="3 4">
    <name type="scientific">Tetrahymena thermophila (strain SB210)</name>
    <dbReference type="NCBI Taxonomy" id="312017"/>
    <lineage>
        <taxon>Eukaryota</taxon>
        <taxon>Sar</taxon>
        <taxon>Alveolata</taxon>
        <taxon>Ciliophora</taxon>
        <taxon>Intramacronucleata</taxon>
        <taxon>Oligohymenophorea</taxon>
        <taxon>Hymenostomatida</taxon>
        <taxon>Tetrahymenina</taxon>
        <taxon>Tetrahymenidae</taxon>
        <taxon>Tetrahymena</taxon>
    </lineage>
</organism>
<reference evidence="4" key="1">
    <citation type="journal article" date="2006" name="PLoS Biol.">
        <title>Macronuclear genome sequence of the ciliate Tetrahymena thermophila, a model eukaryote.</title>
        <authorList>
            <person name="Eisen J.A."/>
            <person name="Coyne R.S."/>
            <person name="Wu M."/>
            <person name="Wu D."/>
            <person name="Thiagarajan M."/>
            <person name="Wortman J.R."/>
            <person name="Badger J.H."/>
            <person name="Ren Q."/>
            <person name="Amedeo P."/>
            <person name="Jones K.M."/>
            <person name="Tallon L.J."/>
            <person name="Delcher A.L."/>
            <person name="Salzberg S.L."/>
            <person name="Silva J.C."/>
            <person name="Haas B.J."/>
            <person name="Majoros W.H."/>
            <person name="Farzad M."/>
            <person name="Carlton J.M."/>
            <person name="Smith R.K. Jr."/>
            <person name="Garg J."/>
            <person name="Pearlman R.E."/>
            <person name="Karrer K.M."/>
            <person name="Sun L."/>
            <person name="Manning G."/>
            <person name="Elde N.C."/>
            <person name="Turkewitz A.P."/>
            <person name="Asai D.J."/>
            <person name="Wilkes D.E."/>
            <person name="Wang Y."/>
            <person name="Cai H."/>
            <person name="Collins K."/>
            <person name="Stewart B.A."/>
            <person name="Lee S.R."/>
            <person name="Wilamowska K."/>
            <person name="Weinberg Z."/>
            <person name="Ruzzo W.L."/>
            <person name="Wloga D."/>
            <person name="Gaertig J."/>
            <person name="Frankel J."/>
            <person name="Tsao C.-C."/>
            <person name="Gorovsky M.A."/>
            <person name="Keeling P.J."/>
            <person name="Waller R.F."/>
            <person name="Patron N.J."/>
            <person name="Cherry J.M."/>
            <person name="Stover N.A."/>
            <person name="Krieger C.J."/>
            <person name="del Toro C."/>
            <person name="Ryder H.F."/>
            <person name="Williamson S.C."/>
            <person name="Barbeau R.A."/>
            <person name="Hamilton E.P."/>
            <person name="Orias E."/>
        </authorList>
    </citation>
    <scope>NUCLEOTIDE SEQUENCE [LARGE SCALE GENOMIC DNA]</scope>
    <source>
        <strain evidence="4">SB210</strain>
    </source>
</reference>
<proteinExistence type="predicted"/>
<keyword evidence="2" id="KW-1133">Transmembrane helix</keyword>
<sequence length="177" mass="21364">MEYRDKEDQGEQRTVNEDSRKQKKLIKRKAHLRVWLLNKQDYQKQLIDYILIIGKTDRKARQKIKAKPSLLKVISKKNIVKLPINQREYLDFTDRQIKQQAYSQINLQSYFKKTNRQHHSFNLNKIVANFSIKFINTCFIFKGQANKKLIFIFLITFYQVQQSLWLLGRQNIPDLQF</sequence>
<keyword evidence="2" id="KW-0472">Membrane</keyword>
<dbReference type="GeneID" id="24438312"/>
<evidence type="ECO:0000313" key="4">
    <source>
        <dbReference type="Proteomes" id="UP000009168"/>
    </source>
</evidence>
<dbReference type="EMBL" id="GG662608">
    <property type="protein sequence ID" value="EWS73124.1"/>
    <property type="molecule type" value="Genomic_DNA"/>
</dbReference>
<dbReference type="AlphaFoldDB" id="W7XIA4"/>
<feature type="region of interest" description="Disordered" evidence="1">
    <location>
        <begin position="1"/>
        <end position="22"/>
    </location>
</feature>
<name>W7XIA4_TETTS</name>
<keyword evidence="2 3" id="KW-0812">Transmembrane</keyword>
<feature type="compositionally biased region" description="Basic and acidic residues" evidence="1">
    <location>
        <begin position="1"/>
        <end position="20"/>
    </location>
</feature>
<protein>
    <submittedName>
        <fullName evidence="3">Transmembrane protein, putative</fullName>
    </submittedName>
</protein>
<dbReference type="KEGG" id="tet:TTHERM_000305499"/>
<dbReference type="RefSeq" id="XP_012654311.1">
    <property type="nucleotide sequence ID" value="XM_012798857.1"/>
</dbReference>
<feature type="transmembrane region" description="Helical" evidence="2">
    <location>
        <begin position="149"/>
        <end position="168"/>
    </location>
</feature>
<gene>
    <name evidence="3" type="ORF">TTHERM_000305499</name>
</gene>
<accession>W7XIA4</accession>